<dbReference type="InterPro" id="IPR010985">
    <property type="entry name" value="Ribbon_hlx_hlx"/>
</dbReference>
<dbReference type="InterPro" id="IPR008651">
    <property type="entry name" value="Uncharacterised_HicB"/>
</dbReference>
<name>A0A9D7SCX6_9BACT</name>
<protein>
    <submittedName>
        <fullName evidence="1">Type II toxin-antitoxin system HicB family antitoxin</fullName>
    </submittedName>
</protein>
<reference evidence="1 2" key="1">
    <citation type="submission" date="2020-10" db="EMBL/GenBank/DDBJ databases">
        <title>Connecting structure to function with the recovery of over 1000 high-quality activated sludge metagenome-assembled genomes encoding full-length rRNA genes using long-read sequencing.</title>
        <authorList>
            <person name="Singleton C.M."/>
            <person name="Petriglieri F."/>
            <person name="Kristensen J.M."/>
            <person name="Kirkegaard R.H."/>
            <person name="Michaelsen T.Y."/>
            <person name="Andersen M.H."/>
            <person name="Karst S.M."/>
            <person name="Dueholm M.S."/>
            <person name="Nielsen P.H."/>
            <person name="Albertsen M."/>
        </authorList>
    </citation>
    <scope>NUCLEOTIDE SEQUENCE [LARGE SCALE GENOMIC DNA]</scope>
    <source>
        <strain evidence="1">Ribe_18-Q3-R11-54_BAT3C.373</strain>
    </source>
</reference>
<sequence length="111" mass="12482">MIDRLVYEDIIGSVHFSSADDIFFGKLEGVNDLVTFEGSSVRELKKSFIEAVKDYKVLCQQTGKNTNKSFKGSFNVRIDPKLHELAYIKATQEGISLNQLVQAALKKQLVK</sequence>
<dbReference type="GO" id="GO:0006355">
    <property type="term" value="P:regulation of DNA-templated transcription"/>
    <property type="evidence" value="ECO:0007669"/>
    <property type="project" value="InterPro"/>
</dbReference>
<dbReference type="Proteomes" id="UP000808349">
    <property type="component" value="Unassembled WGS sequence"/>
</dbReference>
<organism evidence="1 2">
    <name type="scientific">Candidatus Defluviibacterium haderslevense</name>
    <dbReference type="NCBI Taxonomy" id="2981993"/>
    <lineage>
        <taxon>Bacteria</taxon>
        <taxon>Pseudomonadati</taxon>
        <taxon>Bacteroidota</taxon>
        <taxon>Saprospiria</taxon>
        <taxon>Saprospirales</taxon>
        <taxon>Saprospiraceae</taxon>
        <taxon>Candidatus Defluviibacterium</taxon>
    </lineage>
</organism>
<gene>
    <name evidence="1" type="ORF">IPO85_15550</name>
</gene>
<comment type="caution">
    <text evidence="1">The sequence shown here is derived from an EMBL/GenBank/DDBJ whole genome shotgun (WGS) entry which is preliminary data.</text>
</comment>
<dbReference type="Pfam" id="PF05534">
    <property type="entry name" value="HicB"/>
    <property type="match status" value="1"/>
</dbReference>
<dbReference type="SUPFAM" id="SSF47598">
    <property type="entry name" value="Ribbon-helix-helix"/>
    <property type="match status" value="1"/>
</dbReference>
<evidence type="ECO:0000313" key="1">
    <source>
        <dbReference type="EMBL" id="MBK9718894.1"/>
    </source>
</evidence>
<accession>A0A9D7SCX6</accession>
<evidence type="ECO:0000313" key="2">
    <source>
        <dbReference type="Proteomes" id="UP000808349"/>
    </source>
</evidence>
<dbReference type="AlphaFoldDB" id="A0A9D7SCX6"/>
<proteinExistence type="predicted"/>
<dbReference type="SUPFAM" id="SSF143100">
    <property type="entry name" value="TTHA1013/TTHA0281-like"/>
    <property type="match status" value="1"/>
</dbReference>
<dbReference type="InterPro" id="IPR035069">
    <property type="entry name" value="TTHA1013/TTHA0281-like"/>
</dbReference>
<dbReference type="EMBL" id="JADKFW010000013">
    <property type="protein sequence ID" value="MBK9718894.1"/>
    <property type="molecule type" value="Genomic_DNA"/>
</dbReference>